<dbReference type="AlphaFoldDB" id="A0A923LRB8"/>
<dbReference type="EMBL" id="JACOPH010000007">
    <property type="protein sequence ID" value="MBC5714481.1"/>
    <property type="molecule type" value="Genomic_DNA"/>
</dbReference>
<dbReference type="CDD" id="cd00188">
    <property type="entry name" value="TOPRIM"/>
    <property type="match status" value="1"/>
</dbReference>
<sequence>MEENLTGKMEAECAAYFKQYAVFEKILKGFKNKYISFGKFAGTLKLKDIPVKDVEVLEGFFGQNFHGQKSISISAVKFEKALNNSRFQGIDMLRLLEIYFGEKIRTRKDVREEKENTKRKIFQEALNDYEETEMEAVLEDLTQIIWGKRTSDLAEWKRQLYLAADIYQALPVKKGEYLYLAVFAAALTGNPHAFDRGEADGDLLYKVVQYYAEKRGKLHPDQQIFPAFTRKNYYLSAGIMVDDVSNSVMVYGIQAVLQNGKLHPGVQGFYENREMMQIPLSVIMQWKKVICPGNVMYVVENPSVFAMLCRQEDIAVMCVNGQPRMAALKVLELLAESNAKVYYGGDFDPEGILIAQKIAMFYKGECEFWHMDPEDYMKCCSDTQISGKRLKSLEKITDHRLLPVAVCIRREKRAGYQERLLIAER</sequence>
<name>A0A923LRB8_9FIRM</name>
<dbReference type="GO" id="GO:0003677">
    <property type="term" value="F:DNA binding"/>
    <property type="evidence" value="ECO:0007669"/>
    <property type="project" value="InterPro"/>
</dbReference>
<evidence type="ECO:0000259" key="2">
    <source>
        <dbReference type="Pfam" id="PF11796"/>
    </source>
</evidence>
<feature type="domain" description="DUF2399" evidence="1">
    <location>
        <begin position="283"/>
        <end position="421"/>
    </location>
</feature>
<dbReference type="RefSeq" id="WP_186867170.1">
    <property type="nucleotide sequence ID" value="NZ_JACOPH010000007.1"/>
</dbReference>
<dbReference type="InterPro" id="IPR036078">
    <property type="entry name" value="Spo11/TopoVI_A_sf"/>
</dbReference>
<evidence type="ECO:0000313" key="4">
    <source>
        <dbReference type="Proteomes" id="UP000606720"/>
    </source>
</evidence>
<protein>
    <submittedName>
        <fullName evidence="3">DUF2399 domain-containing protein</fullName>
    </submittedName>
</protein>
<keyword evidence="4" id="KW-1185">Reference proteome</keyword>
<dbReference type="Gene3D" id="3.40.1360.10">
    <property type="match status" value="1"/>
</dbReference>
<reference evidence="3" key="1">
    <citation type="submission" date="2020-08" db="EMBL/GenBank/DDBJ databases">
        <title>Genome public.</title>
        <authorList>
            <person name="Liu C."/>
            <person name="Sun Q."/>
        </authorList>
    </citation>
    <scope>NUCLEOTIDE SEQUENCE</scope>
    <source>
        <strain evidence="3">BX1005</strain>
    </source>
</reference>
<feature type="domain" description="Conserved hypothetical protein CHP02679 N terminus" evidence="2">
    <location>
        <begin position="41"/>
        <end position="254"/>
    </location>
</feature>
<evidence type="ECO:0000313" key="3">
    <source>
        <dbReference type="EMBL" id="MBC5714481.1"/>
    </source>
</evidence>
<evidence type="ECO:0000259" key="1">
    <source>
        <dbReference type="Pfam" id="PF09664"/>
    </source>
</evidence>
<gene>
    <name evidence="3" type="ORF">H8S17_09710</name>
</gene>
<dbReference type="InterPro" id="IPR024466">
    <property type="entry name" value="CHP02679_N"/>
</dbReference>
<dbReference type="Pfam" id="PF11796">
    <property type="entry name" value="DUF3323"/>
    <property type="match status" value="1"/>
</dbReference>
<comment type="caution">
    <text evidence="3">The sequence shown here is derived from an EMBL/GenBank/DDBJ whole genome shotgun (WGS) entry which is preliminary data.</text>
</comment>
<dbReference type="Proteomes" id="UP000606720">
    <property type="component" value="Unassembled WGS sequence"/>
</dbReference>
<dbReference type="SUPFAM" id="SSF56726">
    <property type="entry name" value="DNA topoisomerase IV, alpha subunit"/>
    <property type="match status" value="1"/>
</dbReference>
<dbReference type="InterPro" id="IPR024465">
    <property type="entry name" value="DUF2399"/>
</dbReference>
<dbReference type="Pfam" id="PF09664">
    <property type="entry name" value="DUF2399"/>
    <property type="match status" value="1"/>
</dbReference>
<dbReference type="GO" id="GO:0005694">
    <property type="term" value="C:chromosome"/>
    <property type="evidence" value="ECO:0007669"/>
    <property type="project" value="InterPro"/>
</dbReference>
<proteinExistence type="predicted"/>
<organism evidence="3 4">
    <name type="scientific">Roseburia zhanii</name>
    <dbReference type="NCBI Taxonomy" id="2763064"/>
    <lineage>
        <taxon>Bacteria</taxon>
        <taxon>Bacillati</taxon>
        <taxon>Bacillota</taxon>
        <taxon>Clostridia</taxon>
        <taxon>Lachnospirales</taxon>
        <taxon>Lachnospiraceae</taxon>
        <taxon>Roseburia</taxon>
    </lineage>
</organism>
<accession>A0A923LRB8</accession>